<keyword evidence="3" id="KW-0347">Helicase</keyword>
<proteinExistence type="predicted"/>
<evidence type="ECO:0000256" key="3">
    <source>
        <dbReference type="ARBA" id="ARBA00022806"/>
    </source>
</evidence>
<protein>
    <recommendedName>
        <fullName evidence="8">DEAD/DEAH box helicase domain-containing protein</fullName>
    </recommendedName>
</protein>
<accession>A0ABR2N3E5</accession>
<feature type="compositionally biased region" description="Basic and acidic residues" evidence="5">
    <location>
        <begin position="74"/>
        <end position="114"/>
    </location>
</feature>
<evidence type="ECO:0000256" key="4">
    <source>
        <dbReference type="ARBA" id="ARBA00022840"/>
    </source>
</evidence>
<evidence type="ECO:0000313" key="6">
    <source>
        <dbReference type="EMBL" id="KAK8969878.1"/>
    </source>
</evidence>
<dbReference type="SUPFAM" id="SSF52540">
    <property type="entry name" value="P-loop containing nucleoside triphosphate hydrolases"/>
    <property type="match status" value="1"/>
</dbReference>
<dbReference type="Proteomes" id="UP001412067">
    <property type="component" value="Unassembled WGS sequence"/>
</dbReference>
<name>A0ABR2N3E5_9ASPA</name>
<evidence type="ECO:0000256" key="2">
    <source>
        <dbReference type="ARBA" id="ARBA00022801"/>
    </source>
</evidence>
<dbReference type="Gene3D" id="3.40.50.300">
    <property type="entry name" value="P-loop containing nucleotide triphosphate hydrolases"/>
    <property type="match status" value="1"/>
</dbReference>
<comment type="caution">
    <text evidence="6">The sequence shown here is derived from an EMBL/GenBank/DDBJ whole genome shotgun (WGS) entry which is preliminary data.</text>
</comment>
<keyword evidence="2" id="KW-0378">Hydrolase</keyword>
<gene>
    <name evidence="6" type="ORF">KSP40_PGU003977</name>
</gene>
<keyword evidence="7" id="KW-1185">Reference proteome</keyword>
<evidence type="ECO:0000256" key="5">
    <source>
        <dbReference type="SAM" id="MobiDB-lite"/>
    </source>
</evidence>
<evidence type="ECO:0000256" key="1">
    <source>
        <dbReference type="ARBA" id="ARBA00022741"/>
    </source>
</evidence>
<keyword evidence="4" id="KW-0067">ATP-binding</keyword>
<organism evidence="6 7">
    <name type="scientific">Platanthera guangdongensis</name>
    <dbReference type="NCBI Taxonomy" id="2320717"/>
    <lineage>
        <taxon>Eukaryota</taxon>
        <taxon>Viridiplantae</taxon>
        <taxon>Streptophyta</taxon>
        <taxon>Embryophyta</taxon>
        <taxon>Tracheophyta</taxon>
        <taxon>Spermatophyta</taxon>
        <taxon>Magnoliopsida</taxon>
        <taxon>Liliopsida</taxon>
        <taxon>Asparagales</taxon>
        <taxon>Orchidaceae</taxon>
        <taxon>Orchidoideae</taxon>
        <taxon>Orchideae</taxon>
        <taxon>Orchidinae</taxon>
        <taxon>Platanthera</taxon>
    </lineage>
</organism>
<feature type="region of interest" description="Disordered" evidence="5">
    <location>
        <begin position="60"/>
        <end position="114"/>
    </location>
</feature>
<dbReference type="EMBL" id="JBBWWR010000002">
    <property type="protein sequence ID" value="KAK8969878.1"/>
    <property type="molecule type" value="Genomic_DNA"/>
</dbReference>
<dbReference type="PANTHER" id="PTHR47960">
    <property type="entry name" value="DEAD-BOX ATP-DEPENDENT RNA HELICASE 50"/>
    <property type="match status" value="1"/>
</dbReference>
<evidence type="ECO:0008006" key="8">
    <source>
        <dbReference type="Google" id="ProtNLM"/>
    </source>
</evidence>
<keyword evidence="1" id="KW-0547">Nucleotide-binding</keyword>
<evidence type="ECO:0000313" key="7">
    <source>
        <dbReference type="Proteomes" id="UP001412067"/>
    </source>
</evidence>
<sequence>MAKGDDALRRKKNKVIRKRLRNSESSVTARVAAIIASKRRRKAGRRRICEGMCFSLPTEDDPFNERHEKKKAMEKKNESKNQKLNRRDNRRNNSDTDLVTDAKHQQKLDCDSNEEERLLKDPIEKIEGNIVSKFLLLCLKSIEDAWLEEGTLNKGMAGTLLSNSWGADFCKGCSSGSSVMVIGEAFATRDQVAWLVSTAADIITRNEKQGIVVPSPFLLFLVSSGDRAVEVRSLCKHLKDLGIHTVSLHPGTSLDHQIQGLKNCEPEFLVSTPKRLLELVSLNAIDISGTALLVLDGLIKFDDLGLLDSIKSIRDSISGDPQTITFSDSYEKLSITALLKNLVRGPVYRLSSQESVARLISSASQYVHFYTSEEEKLSE</sequence>
<reference evidence="6 7" key="1">
    <citation type="journal article" date="2022" name="Nat. Plants">
        <title>Genomes of leafy and leafless Platanthera orchids illuminate the evolution of mycoheterotrophy.</title>
        <authorList>
            <person name="Li M.H."/>
            <person name="Liu K.W."/>
            <person name="Li Z."/>
            <person name="Lu H.C."/>
            <person name="Ye Q.L."/>
            <person name="Zhang D."/>
            <person name="Wang J.Y."/>
            <person name="Li Y.F."/>
            <person name="Zhong Z.M."/>
            <person name="Liu X."/>
            <person name="Yu X."/>
            <person name="Liu D.K."/>
            <person name="Tu X.D."/>
            <person name="Liu B."/>
            <person name="Hao Y."/>
            <person name="Liao X.Y."/>
            <person name="Jiang Y.T."/>
            <person name="Sun W.H."/>
            <person name="Chen J."/>
            <person name="Chen Y.Q."/>
            <person name="Ai Y."/>
            <person name="Zhai J.W."/>
            <person name="Wu S.S."/>
            <person name="Zhou Z."/>
            <person name="Hsiao Y.Y."/>
            <person name="Wu W.L."/>
            <person name="Chen Y.Y."/>
            <person name="Lin Y.F."/>
            <person name="Hsu J.L."/>
            <person name="Li C.Y."/>
            <person name="Wang Z.W."/>
            <person name="Zhao X."/>
            <person name="Zhong W.Y."/>
            <person name="Ma X.K."/>
            <person name="Ma L."/>
            <person name="Huang J."/>
            <person name="Chen G.Z."/>
            <person name="Huang M.Z."/>
            <person name="Huang L."/>
            <person name="Peng D.H."/>
            <person name="Luo Y.B."/>
            <person name="Zou S.Q."/>
            <person name="Chen S.P."/>
            <person name="Lan S."/>
            <person name="Tsai W.C."/>
            <person name="Van de Peer Y."/>
            <person name="Liu Z.J."/>
        </authorList>
    </citation>
    <scope>NUCLEOTIDE SEQUENCE [LARGE SCALE GENOMIC DNA]</scope>
    <source>
        <strain evidence="6">Lor288</strain>
    </source>
</reference>
<dbReference type="InterPro" id="IPR027417">
    <property type="entry name" value="P-loop_NTPase"/>
</dbReference>